<dbReference type="InterPro" id="IPR052907">
    <property type="entry name" value="Beta-lactamase/esterase"/>
</dbReference>
<dbReference type="AlphaFoldDB" id="A0AAN8EIS9"/>
<dbReference type="InterPro" id="IPR012338">
    <property type="entry name" value="Beta-lactam/transpept-like"/>
</dbReference>
<comment type="caution">
    <text evidence="2">The sequence shown here is derived from an EMBL/GenBank/DDBJ whole genome shotgun (WGS) entry which is preliminary data.</text>
</comment>
<dbReference type="SUPFAM" id="SSF56601">
    <property type="entry name" value="beta-lactamase/transpeptidase-like"/>
    <property type="match status" value="1"/>
</dbReference>
<evidence type="ECO:0000259" key="1">
    <source>
        <dbReference type="Pfam" id="PF00144"/>
    </source>
</evidence>
<organism evidence="2 3">
    <name type="scientific">Knufia fluminis</name>
    <dbReference type="NCBI Taxonomy" id="191047"/>
    <lineage>
        <taxon>Eukaryota</taxon>
        <taxon>Fungi</taxon>
        <taxon>Dikarya</taxon>
        <taxon>Ascomycota</taxon>
        <taxon>Pezizomycotina</taxon>
        <taxon>Eurotiomycetes</taxon>
        <taxon>Chaetothyriomycetidae</taxon>
        <taxon>Chaetothyriales</taxon>
        <taxon>Trichomeriaceae</taxon>
        <taxon>Knufia</taxon>
    </lineage>
</organism>
<dbReference type="PANTHER" id="PTHR43319:SF3">
    <property type="entry name" value="BETA-LACTAMASE-RELATED DOMAIN-CONTAINING PROTEIN"/>
    <property type="match status" value="1"/>
</dbReference>
<feature type="domain" description="Beta-lactamase-related" evidence="1">
    <location>
        <begin position="16"/>
        <end position="368"/>
    </location>
</feature>
<gene>
    <name evidence="2" type="ORF">OHC33_002120</name>
</gene>
<evidence type="ECO:0000313" key="3">
    <source>
        <dbReference type="Proteomes" id="UP001316803"/>
    </source>
</evidence>
<dbReference type="Pfam" id="PF00144">
    <property type="entry name" value="Beta-lactamase"/>
    <property type="match status" value="1"/>
</dbReference>
<dbReference type="EMBL" id="JAKLMC020000004">
    <property type="protein sequence ID" value="KAK5956634.1"/>
    <property type="molecule type" value="Genomic_DNA"/>
</dbReference>
<dbReference type="Proteomes" id="UP001316803">
    <property type="component" value="Unassembled WGS sequence"/>
</dbReference>
<dbReference type="Gene3D" id="3.40.710.10">
    <property type="entry name" value="DD-peptidase/beta-lactamase superfamily"/>
    <property type="match status" value="1"/>
</dbReference>
<name>A0AAN8EIS9_9EURO</name>
<protein>
    <recommendedName>
        <fullName evidence="1">Beta-lactamase-related domain-containing protein</fullName>
    </recommendedName>
</protein>
<reference evidence="2 3" key="1">
    <citation type="submission" date="2022-12" db="EMBL/GenBank/DDBJ databases">
        <title>Genomic features and morphological characterization of a novel Knufia sp. strain isolated from spacecraft assembly facility.</title>
        <authorList>
            <person name="Teixeira M."/>
            <person name="Chander A.M."/>
            <person name="Stajich J.E."/>
            <person name="Venkateswaran K."/>
        </authorList>
    </citation>
    <scope>NUCLEOTIDE SEQUENCE [LARGE SCALE GENOMIC DNA]</scope>
    <source>
        <strain evidence="2 3">FJI-L2-BK-P2</strain>
    </source>
</reference>
<evidence type="ECO:0000313" key="2">
    <source>
        <dbReference type="EMBL" id="KAK5956634.1"/>
    </source>
</evidence>
<sequence length="391" mass="42289">MAKVQGTCSEKFNSVKQLLEEQIASGQELGASIAVNIDGEEVVDIWGGYKDVEHKATWDKDTIVNVWSSTKTVSALAVLMLIDQGKLDAFEKVSKYWPEFAENGKENVEVRHFLSHTSGVSGWDQPITIEEVCDVKISTEKLAKQAPWWEPGTASGYHALNMGHLLGELVRRVTGKSLTQFVAEEIAAPLNADFQIGAAENDWGRIADVVAPPPSPVDFNSLPKDSVTFKTFGALQTKAETCLTPMWRKAEIGAANGHANARSLNRTASVVSLGGTVNGKQFLSQKTIDMIFQEQSNGTDLAIGLPIRYGIGYGLKGEGPAEWLADGKVCFWGGWGGSIVIMDVGRRLTITYVMNKMGAGTMGNERTKAYVDKVYEALGVQSVGTTSVPAI</sequence>
<dbReference type="InterPro" id="IPR001466">
    <property type="entry name" value="Beta-lactam-related"/>
</dbReference>
<dbReference type="PANTHER" id="PTHR43319">
    <property type="entry name" value="BETA-LACTAMASE-RELATED"/>
    <property type="match status" value="1"/>
</dbReference>
<keyword evidence="3" id="KW-1185">Reference proteome</keyword>
<accession>A0AAN8EIS9</accession>
<proteinExistence type="predicted"/>